<accession>A0A1B0BA68</accession>
<dbReference type="AlphaFoldDB" id="A0A1B0BA68"/>
<keyword evidence="2" id="KW-1185">Reference proteome</keyword>
<organism evidence="1 2">
    <name type="scientific">Glossina palpalis gambiensis</name>
    <dbReference type="NCBI Taxonomy" id="67801"/>
    <lineage>
        <taxon>Eukaryota</taxon>
        <taxon>Metazoa</taxon>
        <taxon>Ecdysozoa</taxon>
        <taxon>Arthropoda</taxon>
        <taxon>Hexapoda</taxon>
        <taxon>Insecta</taxon>
        <taxon>Pterygota</taxon>
        <taxon>Neoptera</taxon>
        <taxon>Endopterygota</taxon>
        <taxon>Diptera</taxon>
        <taxon>Brachycera</taxon>
        <taxon>Muscomorpha</taxon>
        <taxon>Hippoboscoidea</taxon>
        <taxon>Glossinidae</taxon>
        <taxon>Glossina</taxon>
    </lineage>
</organism>
<evidence type="ECO:0000313" key="1">
    <source>
        <dbReference type="EnsemblMetazoa" id="GPPI023707-PA"/>
    </source>
</evidence>
<sequence length="96" mass="10880">MDSSHSWVTAMRTACNLSLAEAFSCACFVQISFIMVDNDDDEKVVRLLFSTLSDPLVMLAKLLSTELLSAFKFNELCVLVQNELKVLKLFSFLEHR</sequence>
<reference evidence="1" key="2">
    <citation type="submission" date="2020-05" db="UniProtKB">
        <authorList>
            <consortium name="EnsemblMetazoa"/>
        </authorList>
    </citation>
    <scope>IDENTIFICATION</scope>
    <source>
        <strain evidence="1">IAEA</strain>
    </source>
</reference>
<name>A0A1B0BA68_9MUSC</name>
<protein>
    <submittedName>
        <fullName evidence="1">Uncharacterized protein</fullName>
    </submittedName>
</protein>
<dbReference type="VEuPathDB" id="VectorBase:GPPI023707"/>
<proteinExistence type="predicted"/>
<reference evidence="2" key="1">
    <citation type="submission" date="2015-01" db="EMBL/GenBank/DDBJ databases">
        <authorList>
            <person name="Aksoy S."/>
            <person name="Warren W."/>
            <person name="Wilson R.K."/>
        </authorList>
    </citation>
    <scope>NUCLEOTIDE SEQUENCE [LARGE SCALE GENOMIC DNA]</scope>
    <source>
        <strain evidence="2">IAEA</strain>
    </source>
</reference>
<dbReference type="EMBL" id="JXJN01010843">
    <property type="status" value="NOT_ANNOTATED_CDS"/>
    <property type="molecule type" value="Genomic_DNA"/>
</dbReference>
<dbReference type="EnsemblMetazoa" id="GPPI023707-RA">
    <property type="protein sequence ID" value="GPPI023707-PA"/>
    <property type="gene ID" value="GPPI023707"/>
</dbReference>
<dbReference type="Proteomes" id="UP000092460">
    <property type="component" value="Unassembled WGS sequence"/>
</dbReference>
<evidence type="ECO:0000313" key="2">
    <source>
        <dbReference type="Proteomes" id="UP000092460"/>
    </source>
</evidence>